<dbReference type="Proteomes" id="UP000663869">
    <property type="component" value="Unassembled WGS sequence"/>
</dbReference>
<evidence type="ECO:0000256" key="4">
    <source>
        <dbReference type="PROSITE-ProRule" id="PRU00024"/>
    </source>
</evidence>
<dbReference type="Gene3D" id="3.30.40.10">
    <property type="entry name" value="Zinc/RING finger domain, C3HC4 (zinc finger)"/>
    <property type="match status" value="1"/>
</dbReference>
<dbReference type="Proteomes" id="UP000663862">
    <property type="component" value="Unassembled WGS sequence"/>
</dbReference>
<evidence type="ECO:0000313" key="8">
    <source>
        <dbReference type="EMBL" id="CAF3464828.1"/>
    </source>
</evidence>
<dbReference type="Proteomes" id="UP000663833">
    <property type="component" value="Unassembled WGS sequence"/>
</dbReference>
<feature type="domain" description="B box-type" evidence="6">
    <location>
        <begin position="162"/>
        <end position="200"/>
    </location>
</feature>
<evidence type="ECO:0000259" key="5">
    <source>
        <dbReference type="PROSITE" id="PS50089"/>
    </source>
</evidence>
<protein>
    <recommendedName>
        <fullName evidence="15">RING-type domain-containing protein</fullName>
    </recommendedName>
</protein>
<dbReference type="InterPro" id="IPR051051">
    <property type="entry name" value="E3_ubiq-ligase_TRIM/RNF"/>
</dbReference>
<keyword evidence="3" id="KW-0862">Zinc</keyword>
<evidence type="ECO:0000313" key="10">
    <source>
        <dbReference type="EMBL" id="CAF4126531.1"/>
    </source>
</evidence>
<keyword evidence="1" id="KW-0479">Metal-binding</keyword>
<dbReference type="InterPro" id="IPR027370">
    <property type="entry name" value="Znf-RING_euk"/>
</dbReference>
<evidence type="ECO:0000259" key="6">
    <source>
        <dbReference type="PROSITE" id="PS50119"/>
    </source>
</evidence>
<dbReference type="Proteomes" id="UP000663825">
    <property type="component" value="Unassembled WGS sequence"/>
</dbReference>
<evidence type="ECO:0000256" key="1">
    <source>
        <dbReference type="ARBA" id="ARBA00022723"/>
    </source>
</evidence>
<evidence type="ECO:0000313" key="13">
    <source>
        <dbReference type="Proteomes" id="UP000663833"/>
    </source>
</evidence>
<gene>
    <name evidence="9" type="ORF">FME351_LOCUS14730</name>
    <name evidence="11" type="ORF">HFQ381_LOCUS10865</name>
    <name evidence="7" type="ORF">LUA448_LOCUS4012</name>
    <name evidence="8" type="ORF">TIS948_LOCUS32904</name>
    <name evidence="12" type="ORF">TSG867_LOCUS11000</name>
    <name evidence="10" type="ORF">UJA718_LOCUS1925</name>
</gene>
<evidence type="ECO:0000256" key="2">
    <source>
        <dbReference type="ARBA" id="ARBA00022771"/>
    </source>
</evidence>
<dbReference type="InterPro" id="IPR017907">
    <property type="entry name" value="Znf_RING_CS"/>
</dbReference>
<dbReference type="PANTHER" id="PTHR25465">
    <property type="entry name" value="B-BOX DOMAIN CONTAINING"/>
    <property type="match status" value="1"/>
</dbReference>
<evidence type="ECO:0000256" key="3">
    <source>
        <dbReference type="ARBA" id="ARBA00022833"/>
    </source>
</evidence>
<dbReference type="OrthoDB" id="6105938at2759"/>
<organism evidence="7 13">
    <name type="scientific">Rotaria socialis</name>
    <dbReference type="NCBI Taxonomy" id="392032"/>
    <lineage>
        <taxon>Eukaryota</taxon>
        <taxon>Metazoa</taxon>
        <taxon>Spiralia</taxon>
        <taxon>Gnathifera</taxon>
        <taxon>Rotifera</taxon>
        <taxon>Eurotatoria</taxon>
        <taxon>Bdelloidea</taxon>
        <taxon>Philodinida</taxon>
        <taxon>Philodinidae</taxon>
        <taxon>Rotaria</taxon>
    </lineage>
</organism>
<comment type="caution">
    <text evidence="7">The sequence shown here is derived from an EMBL/GenBank/DDBJ whole genome shotgun (WGS) entry which is preliminary data.</text>
</comment>
<dbReference type="EMBL" id="CAJNYD010000236">
    <property type="protein sequence ID" value="CAF3236169.1"/>
    <property type="molecule type" value="Genomic_DNA"/>
</dbReference>
<dbReference type="EMBL" id="CAJOBP010000123">
    <property type="protein sequence ID" value="CAF4126531.1"/>
    <property type="molecule type" value="Genomic_DNA"/>
</dbReference>
<dbReference type="AlphaFoldDB" id="A0A817R951"/>
<dbReference type="Proteomes" id="UP000663851">
    <property type="component" value="Unassembled WGS sequence"/>
</dbReference>
<dbReference type="SUPFAM" id="SSF57850">
    <property type="entry name" value="RING/U-box"/>
    <property type="match status" value="1"/>
</dbReference>
<dbReference type="PROSITE" id="PS50119">
    <property type="entry name" value="ZF_BBOX"/>
    <property type="match status" value="1"/>
</dbReference>
<keyword evidence="14" id="KW-1185">Reference proteome</keyword>
<accession>A0A817R951</accession>
<proteinExistence type="predicted"/>
<dbReference type="PROSITE" id="PS50089">
    <property type="entry name" value="ZF_RING_2"/>
    <property type="match status" value="1"/>
</dbReference>
<reference evidence="7" key="1">
    <citation type="submission" date="2021-02" db="EMBL/GenBank/DDBJ databases">
        <authorList>
            <person name="Nowell W R."/>
        </authorList>
    </citation>
    <scope>NUCLEOTIDE SEQUENCE</scope>
</reference>
<dbReference type="Proteomes" id="UP000663873">
    <property type="component" value="Unassembled WGS sequence"/>
</dbReference>
<keyword evidence="2 4" id="KW-0863">Zinc-finger</keyword>
<evidence type="ECO:0000313" key="7">
    <source>
        <dbReference type="EMBL" id="CAF3236169.1"/>
    </source>
</evidence>
<dbReference type="EMBL" id="CAJOBO010000609">
    <property type="protein sequence ID" value="CAF4257918.1"/>
    <property type="molecule type" value="Genomic_DNA"/>
</dbReference>
<dbReference type="InterPro" id="IPR013083">
    <property type="entry name" value="Znf_RING/FYVE/PHD"/>
</dbReference>
<name>A0A817R951_9BILA</name>
<feature type="domain" description="RING-type" evidence="5">
    <location>
        <begin position="9"/>
        <end position="50"/>
    </location>
</feature>
<dbReference type="EMBL" id="CAJOBQ010000518">
    <property type="protein sequence ID" value="CAF4372623.1"/>
    <property type="molecule type" value="Genomic_DNA"/>
</dbReference>
<evidence type="ECO:0000313" key="11">
    <source>
        <dbReference type="EMBL" id="CAF4257918.1"/>
    </source>
</evidence>
<dbReference type="EMBL" id="CAJNXB010006077">
    <property type="protein sequence ID" value="CAF3464828.1"/>
    <property type="molecule type" value="Genomic_DNA"/>
</dbReference>
<dbReference type="EMBL" id="CAJNYU010001808">
    <property type="protein sequence ID" value="CAF3469640.1"/>
    <property type="molecule type" value="Genomic_DNA"/>
</dbReference>
<dbReference type="Pfam" id="PF13445">
    <property type="entry name" value="zf-RING_UBOX"/>
    <property type="match status" value="1"/>
</dbReference>
<dbReference type="SMART" id="SM00184">
    <property type="entry name" value="RING"/>
    <property type="match status" value="2"/>
</dbReference>
<evidence type="ECO:0000313" key="14">
    <source>
        <dbReference type="Proteomes" id="UP000663873"/>
    </source>
</evidence>
<dbReference type="PROSITE" id="PS00518">
    <property type="entry name" value="ZF_RING_1"/>
    <property type="match status" value="1"/>
</dbReference>
<dbReference type="GO" id="GO:0008270">
    <property type="term" value="F:zinc ion binding"/>
    <property type="evidence" value="ECO:0007669"/>
    <property type="project" value="UniProtKB-KW"/>
</dbReference>
<evidence type="ECO:0000313" key="9">
    <source>
        <dbReference type="EMBL" id="CAF3469640.1"/>
    </source>
</evidence>
<sequence length="696" mass="80563">MINVNLITCTICRNYFGDPRQIPCSHSFCYDCISGCFDNDALILVCPKCQQLHQYNSREEFENGCMFDGFLASMVAQFKKNQSRLSALSSGIKFRSTSSMSQISTTYGFIPISTPVRMFSQEMNSYYDPSHSERSTSSIFNQQQSSSSVLSQSTNRLLIAKCQSCNIKGALLVCTHCDNVICVKCVEEHRNVINDEIKHEWNLCKTKFQSLQQESNRFETDLEACRCKARDLQISIHQQSDTLIQTIASYKNVYTDLIEKHRRTYKEIFTHDQLVKDYESIDKRINDLLRSKDKTSEKISNVSFEIEHLEGQLDNLSKFLASNDIKFPVLTLPEKTDNSLLMGTLKFIPLNSHLLQCSNLYDDLQSESDSEDDDVPIETILNKPTTIDPLSLPLSAPAVSNKILLWQLDYKSVPYYIRTYNNQLFVCDKYGYISIYEFNRMNNFRQNPTYIRDITLFNDNPKSTVNDDDQTIIDSFALSKLWIIVLKRKKTELYGTIYLFTHDGKLVPNGTCLHNYPSRELTMDIDTNVLWSLDQKQLSLFYYQLPDQVKCSDKFDDYFQNRYLHVQFPKSLVPKHISVNKNVVAVLDKRRQAIHVYNKKTRQELYQHVNNYSNTTYFCWDMALFSDNSLLLKLDETNSLKSGPSKHIYLQLDTTNQRHVIGLITEIDAYGMIITSTDEIFIGVRINKKGFIKCYV</sequence>
<evidence type="ECO:0000313" key="12">
    <source>
        <dbReference type="EMBL" id="CAF4372623.1"/>
    </source>
</evidence>
<evidence type="ECO:0008006" key="15">
    <source>
        <dbReference type="Google" id="ProtNLM"/>
    </source>
</evidence>
<dbReference type="InterPro" id="IPR001841">
    <property type="entry name" value="Znf_RING"/>
</dbReference>
<dbReference type="InterPro" id="IPR000315">
    <property type="entry name" value="Znf_B-box"/>
</dbReference>
<dbReference type="PANTHER" id="PTHR25465:SF31">
    <property type="entry name" value="RING-TYPE DOMAIN-CONTAINING PROTEIN"/>
    <property type="match status" value="1"/>
</dbReference>